<sequence length="341" mass="37829">MIIEEQAIEAEAEAPGDRPSPPRLSAALQASHFLPWLLDRSVEFERGAITFTPPVLNLLSFHETGILLPILKRTSIATVAGLLRGLWDAIVDAVVRNLEPHVPKNSRVWWCPTGGAWTVGHLRLVVHAYAFRPHPGPDQAERIAGYSQFCIHRTAKRSWLQSVRQELDKVHQLLPESVQFTELIDEAATREAVLTALRTHTFAHLACHGQQVAERPYDSHFAMHDGRLTLLDIVHSQVGHETEFAFLSACKTATGDVDAPDEVIHLAAALQFAGVGNVVGTMWSVDDQVVVYTVEAFYRAMVREDGVFDSSRAARALRAATRATKDRVPLDQRIVFIHIGV</sequence>
<evidence type="ECO:0000313" key="2">
    <source>
        <dbReference type="EMBL" id="KAF8443201.1"/>
    </source>
</evidence>
<keyword evidence="3" id="KW-1185">Reference proteome</keyword>
<organism evidence="2 3">
    <name type="scientific">Boletus edulis BED1</name>
    <dbReference type="NCBI Taxonomy" id="1328754"/>
    <lineage>
        <taxon>Eukaryota</taxon>
        <taxon>Fungi</taxon>
        <taxon>Dikarya</taxon>
        <taxon>Basidiomycota</taxon>
        <taxon>Agaricomycotina</taxon>
        <taxon>Agaricomycetes</taxon>
        <taxon>Agaricomycetidae</taxon>
        <taxon>Boletales</taxon>
        <taxon>Boletineae</taxon>
        <taxon>Boletaceae</taxon>
        <taxon>Boletoideae</taxon>
        <taxon>Boletus</taxon>
    </lineage>
</organism>
<dbReference type="Proteomes" id="UP001194468">
    <property type="component" value="Unassembled WGS sequence"/>
</dbReference>
<gene>
    <name evidence="2" type="ORF">L210DRAFT_3644062</name>
</gene>
<proteinExistence type="predicted"/>
<accession>A0AAD4BY29</accession>
<reference evidence="2" key="1">
    <citation type="submission" date="2019-10" db="EMBL/GenBank/DDBJ databases">
        <authorList>
            <consortium name="DOE Joint Genome Institute"/>
            <person name="Kuo A."/>
            <person name="Miyauchi S."/>
            <person name="Kiss E."/>
            <person name="Drula E."/>
            <person name="Kohler A."/>
            <person name="Sanchez-Garcia M."/>
            <person name="Andreopoulos B."/>
            <person name="Barry K.W."/>
            <person name="Bonito G."/>
            <person name="Buee M."/>
            <person name="Carver A."/>
            <person name="Chen C."/>
            <person name="Cichocki N."/>
            <person name="Clum A."/>
            <person name="Culley D."/>
            <person name="Crous P.W."/>
            <person name="Fauchery L."/>
            <person name="Girlanda M."/>
            <person name="Hayes R."/>
            <person name="Keri Z."/>
            <person name="LaButti K."/>
            <person name="Lipzen A."/>
            <person name="Lombard V."/>
            <person name="Magnuson J."/>
            <person name="Maillard F."/>
            <person name="Morin E."/>
            <person name="Murat C."/>
            <person name="Nolan M."/>
            <person name="Ohm R."/>
            <person name="Pangilinan J."/>
            <person name="Pereira M."/>
            <person name="Perotto S."/>
            <person name="Peter M."/>
            <person name="Riley R."/>
            <person name="Sitrit Y."/>
            <person name="Stielow B."/>
            <person name="Szollosi G."/>
            <person name="Zifcakova L."/>
            <person name="Stursova M."/>
            <person name="Spatafora J.W."/>
            <person name="Tedersoo L."/>
            <person name="Vaario L.-M."/>
            <person name="Yamada A."/>
            <person name="Yan M."/>
            <person name="Wang P."/>
            <person name="Xu J."/>
            <person name="Bruns T."/>
            <person name="Baldrian P."/>
            <person name="Vilgalys R."/>
            <person name="Henrissat B."/>
            <person name="Grigoriev I.V."/>
            <person name="Hibbett D."/>
            <person name="Nagy L.G."/>
            <person name="Martin F.M."/>
        </authorList>
    </citation>
    <scope>NUCLEOTIDE SEQUENCE</scope>
    <source>
        <strain evidence="2">BED1</strain>
    </source>
</reference>
<protein>
    <submittedName>
        <fullName evidence="2">CHAT domain-containing protein</fullName>
    </submittedName>
</protein>
<evidence type="ECO:0000313" key="3">
    <source>
        <dbReference type="Proteomes" id="UP001194468"/>
    </source>
</evidence>
<dbReference type="Pfam" id="PF12770">
    <property type="entry name" value="CHAT"/>
    <property type="match status" value="1"/>
</dbReference>
<name>A0AAD4BY29_BOLED</name>
<feature type="domain" description="CHAT" evidence="1">
    <location>
        <begin position="159"/>
        <end position="323"/>
    </location>
</feature>
<evidence type="ECO:0000259" key="1">
    <source>
        <dbReference type="Pfam" id="PF12770"/>
    </source>
</evidence>
<dbReference type="InterPro" id="IPR024983">
    <property type="entry name" value="CHAT_dom"/>
</dbReference>
<reference evidence="2" key="2">
    <citation type="journal article" date="2020" name="Nat. Commun.">
        <title>Large-scale genome sequencing of mycorrhizal fungi provides insights into the early evolution of symbiotic traits.</title>
        <authorList>
            <person name="Miyauchi S."/>
            <person name="Kiss E."/>
            <person name="Kuo A."/>
            <person name="Drula E."/>
            <person name="Kohler A."/>
            <person name="Sanchez-Garcia M."/>
            <person name="Morin E."/>
            <person name="Andreopoulos B."/>
            <person name="Barry K.W."/>
            <person name="Bonito G."/>
            <person name="Buee M."/>
            <person name="Carver A."/>
            <person name="Chen C."/>
            <person name="Cichocki N."/>
            <person name="Clum A."/>
            <person name="Culley D."/>
            <person name="Crous P.W."/>
            <person name="Fauchery L."/>
            <person name="Girlanda M."/>
            <person name="Hayes R.D."/>
            <person name="Keri Z."/>
            <person name="LaButti K."/>
            <person name="Lipzen A."/>
            <person name="Lombard V."/>
            <person name="Magnuson J."/>
            <person name="Maillard F."/>
            <person name="Murat C."/>
            <person name="Nolan M."/>
            <person name="Ohm R.A."/>
            <person name="Pangilinan J."/>
            <person name="Pereira M.F."/>
            <person name="Perotto S."/>
            <person name="Peter M."/>
            <person name="Pfister S."/>
            <person name="Riley R."/>
            <person name="Sitrit Y."/>
            <person name="Stielow J.B."/>
            <person name="Szollosi G."/>
            <person name="Zifcakova L."/>
            <person name="Stursova M."/>
            <person name="Spatafora J.W."/>
            <person name="Tedersoo L."/>
            <person name="Vaario L.M."/>
            <person name="Yamada A."/>
            <person name="Yan M."/>
            <person name="Wang P."/>
            <person name="Xu J."/>
            <person name="Bruns T."/>
            <person name="Baldrian P."/>
            <person name="Vilgalys R."/>
            <person name="Dunand C."/>
            <person name="Henrissat B."/>
            <person name="Grigoriev I.V."/>
            <person name="Hibbett D."/>
            <person name="Nagy L.G."/>
            <person name="Martin F.M."/>
        </authorList>
    </citation>
    <scope>NUCLEOTIDE SEQUENCE</scope>
    <source>
        <strain evidence="2">BED1</strain>
    </source>
</reference>
<dbReference type="AlphaFoldDB" id="A0AAD4BY29"/>
<dbReference type="EMBL" id="WHUW01000008">
    <property type="protein sequence ID" value="KAF8443201.1"/>
    <property type="molecule type" value="Genomic_DNA"/>
</dbReference>
<comment type="caution">
    <text evidence="2">The sequence shown here is derived from an EMBL/GenBank/DDBJ whole genome shotgun (WGS) entry which is preliminary data.</text>
</comment>